<dbReference type="GO" id="GO:0009249">
    <property type="term" value="P:protein lipoylation"/>
    <property type="evidence" value="ECO:0007669"/>
    <property type="project" value="TreeGrafter"/>
</dbReference>
<evidence type="ECO:0000259" key="4">
    <source>
        <dbReference type="PROSITE" id="PS50968"/>
    </source>
</evidence>
<name>A0A0P9C325_9GAMM</name>
<comment type="cofactor">
    <cofactor evidence="1">
        <name>(R)-lipoate</name>
        <dbReference type="ChEBI" id="CHEBI:83088"/>
    </cofactor>
</comment>
<accession>A0A0P9C325</accession>
<dbReference type="Gene3D" id="2.40.50.100">
    <property type="match status" value="1"/>
</dbReference>
<dbReference type="GO" id="GO:0005960">
    <property type="term" value="C:glycine cleavage complex"/>
    <property type="evidence" value="ECO:0007669"/>
    <property type="project" value="InterPro"/>
</dbReference>
<dbReference type="RefSeq" id="WP_054966812.1">
    <property type="nucleotide sequence ID" value="NZ_FMUN01000012.1"/>
</dbReference>
<evidence type="ECO:0000256" key="3">
    <source>
        <dbReference type="ARBA" id="ARBA00022823"/>
    </source>
</evidence>
<feature type="domain" description="Lipoyl-binding" evidence="4">
    <location>
        <begin position="29"/>
        <end position="111"/>
    </location>
</feature>
<protein>
    <submittedName>
        <fullName evidence="5">Glycine cleavage system H protein</fullName>
    </submittedName>
</protein>
<proteinExistence type="inferred from homology"/>
<evidence type="ECO:0000313" key="5">
    <source>
        <dbReference type="EMBL" id="SCY67160.1"/>
    </source>
</evidence>
<dbReference type="AlphaFoldDB" id="A0A0P9C325"/>
<reference evidence="6" key="1">
    <citation type="submission" date="2016-10" db="EMBL/GenBank/DDBJ databases">
        <authorList>
            <person name="Varghese N."/>
        </authorList>
    </citation>
    <scope>NUCLEOTIDE SEQUENCE [LARGE SCALE GENOMIC DNA]</scope>
    <source>
        <strain evidence="6">HL 19</strain>
    </source>
</reference>
<evidence type="ECO:0000256" key="2">
    <source>
        <dbReference type="ARBA" id="ARBA00009249"/>
    </source>
</evidence>
<dbReference type="PANTHER" id="PTHR11715">
    <property type="entry name" value="GLYCINE CLEAVAGE SYSTEM H PROTEIN"/>
    <property type="match status" value="1"/>
</dbReference>
<dbReference type="PROSITE" id="PS50968">
    <property type="entry name" value="BIOTINYL_LIPOYL"/>
    <property type="match status" value="1"/>
</dbReference>
<dbReference type="InterPro" id="IPR011053">
    <property type="entry name" value="Single_hybrid_motif"/>
</dbReference>
<evidence type="ECO:0000256" key="1">
    <source>
        <dbReference type="ARBA" id="ARBA00001938"/>
    </source>
</evidence>
<dbReference type="InterPro" id="IPR003016">
    <property type="entry name" value="2-oxoA_DH_lipoyl-BS"/>
</dbReference>
<keyword evidence="6" id="KW-1185">Reference proteome</keyword>
<dbReference type="OrthoDB" id="9796712at2"/>
<dbReference type="CDD" id="cd06848">
    <property type="entry name" value="GCS_H"/>
    <property type="match status" value="1"/>
</dbReference>
<evidence type="ECO:0000313" key="6">
    <source>
        <dbReference type="Proteomes" id="UP000183104"/>
    </source>
</evidence>
<sequence length="158" mass="17600">MANYHGCDLPEDLYYDLDYVWVRPEEDGTFTLGITDPAQTMSGRVQYARFKKPGKHIKGGKPVGRLESSKWAGGIPSPFDGEIVEVNPLMEQDPGQVNIDPYGDAWLVRLRPDNPDTALANLVTGERAMDGMKQWVDRYDVYCMRCAVPGAEEEGGES</sequence>
<dbReference type="GO" id="GO:0019464">
    <property type="term" value="P:glycine decarboxylation via glycine cleavage system"/>
    <property type="evidence" value="ECO:0007669"/>
    <property type="project" value="InterPro"/>
</dbReference>
<organism evidence="5 6">
    <name type="scientific">Thiohalorhabdus denitrificans</name>
    <dbReference type="NCBI Taxonomy" id="381306"/>
    <lineage>
        <taxon>Bacteria</taxon>
        <taxon>Pseudomonadati</taxon>
        <taxon>Pseudomonadota</taxon>
        <taxon>Gammaproteobacteria</taxon>
        <taxon>Thiohalorhabdales</taxon>
        <taxon>Thiohalorhabdaceae</taxon>
        <taxon>Thiohalorhabdus</taxon>
    </lineage>
</organism>
<dbReference type="Pfam" id="PF01597">
    <property type="entry name" value="GCV_H"/>
    <property type="match status" value="1"/>
</dbReference>
<gene>
    <name evidence="5" type="ORF">SAMN05661077_0099</name>
</gene>
<keyword evidence="3" id="KW-0450">Lipoyl</keyword>
<dbReference type="PATRIC" id="fig|381306.5.peg.603"/>
<comment type="similarity">
    <text evidence="2">Belongs to the GcvH family.</text>
</comment>
<dbReference type="EMBL" id="FMUN01000012">
    <property type="protein sequence ID" value="SCY67160.1"/>
    <property type="molecule type" value="Genomic_DNA"/>
</dbReference>
<dbReference type="PROSITE" id="PS00189">
    <property type="entry name" value="LIPOYL"/>
    <property type="match status" value="1"/>
</dbReference>
<dbReference type="InterPro" id="IPR002930">
    <property type="entry name" value="GCV_H"/>
</dbReference>
<dbReference type="Proteomes" id="UP000183104">
    <property type="component" value="Unassembled WGS sequence"/>
</dbReference>
<dbReference type="InterPro" id="IPR033753">
    <property type="entry name" value="GCV_H/Fam206"/>
</dbReference>
<dbReference type="SUPFAM" id="SSF51230">
    <property type="entry name" value="Single hybrid motif"/>
    <property type="match status" value="1"/>
</dbReference>
<dbReference type="PANTHER" id="PTHR11715:SF3">
    <property type="entry name" value="GLYCINE CLEAVAGE SYSTEM H PROTEIN-RELATED"/>
    <property type="match status" value="1"/>
</dbReference>
<dbReference type="STRING" id="381306.AN478_11725"/>
<dbReference type="GO" id="GO:0005829">
    <property type="term" value="C:cytosol"/>
    <property type="evidence" value="ECO:0007669"/>
    <property type="project" value="TreeGrafter"/>
</dbReference>
<dbReference type="InterPro" id="IPR000089">
    <property type="entry name" value="Biotin_lipoyl"/>
</dbReference>